<keyword evidence="4" id="KW-0418">Kinase</keyword>
<gene>
    <name evidence="8" type="ORF">JTE90_027201</name>
</gene>
<dbReference type="PANTHER" id="PTHR24056">
    <property type="entry name" value="CELL DIVISION PROTEIN KINASE"/>
    <property type="match status" value="1"/>
</dbReference>
<name>A0AAV6U5R9_9ARAC</name>
<feature type="domain" description="Protein kinase" evidence="7">
    <location>
        <begin position="52"/>
        <end position="339"/>
    </location>
</feature>
<dbReference type="InterPro" id="IPR050108">
    <property type="entry name" value="CDK"/>
</dbReference>
<keyword evidence="1" id="KW-0723">Serine/threonine-protein kinase</keyword>
<dbReference type="AlphaFoldDB" id="A0AAV6U5R9"/>
<dbReference type="PROSITE" id="PS00109">
    <property type="entry name" value="PROTEIN_KINASE_TYR"/>
    <property type="match status" value="1"/>
</dbReference>
<evidence type="ECO:0000259" key="7">
    <source>
        <dbReference type="PROSITE" id="PS50011"/>
    </source>
</evidence>
<dbReference type="GO" id="GO:0005634">
    <property type="term" value="C:nucleus"/>
    <property type="evidence" value="ECO:0007669"/>
    <property type="project" value="TreeGrafter"/>
</dbReference>
<dbReference type="PROSITE" id="PS50011">
    <property type="entry name" value="PROTEIN_KINASE_DOM"/>
    <property type="match status" value="1"/>
</dbReference>
<dbReference type="GO" id="GO:0007346">
    <property type="term" value="P:regulation of mitotic cell cycle"/>
    <property type="evidence" value="ECO:0007669"/>
    <property type="project" value="TreeGrafter"/>
</dbReference>
<evidence type="ECO:0000256" key="5">
    <source>
        <dbReference type="ARBA" id="ARBA00022840"/>
    </source>
</evidence>
<accession>A0AAV6U5R9</accession>
<dbReference type="PANTHER" id="PTHR24056:SF508">
    <property type="entry name" value="CYCLIN-DEPENDENT KINASE 10"/>
    <property type="match status" value="1"/>
</dbReference>
<reference evidence="8 9" key="1">
    <citation type="journal article" date="2022" name="Nat. Ecol. Evol.">
        <title>A masculinizing supergene underlies an exaggerated male reproductive morph in a spider.</title>
        <authorList>
            <person name="Hendrickx F."/>
            <person name="De Corte Z."/>
            <person name="Sonet G."/>
            <person name="Van Belleghem S.M."/>
            <person name="Kostlbacher S."/>
            <person name="Vangestel C."/>
        </authorList>
    </citation>
    <scope>NUCLEOTIDE SEQUENCE [LARGE SCALE GENOMIC DNA]</scope>
    <source>
        <strain evidence="8">W744_W776</strain>
    </source>
</reference>
<dbReference type="Gene3D" id="3.30.200.20">
    <property type="entry name" value="Phosphorylase Kinase, domain 1"/>
    <property type="match status" value="1"/>
</dbReference>
<evidence type="ECO:0000256" key="3">
    <source>
        <dbReference type="ARBA" id="ARBA00022741"/>
    </source>
</evidence>
<evidence type="ECO:0000313" key="8">
    <source>
        <dbReference type="EMBL" id="KAG8179489.1"/>
    </source>
</evidence>
<keyword evidence="5 6" id="KW-0067">ATP-binding</keyword>
<dbReference type="Gene3D" id="1.10.510.10">
    <property type="entry name" value="Transferase(Phosphotransferase) domain 1"/>
    <property type="match status" value="1"/>
</dbReference>
<evidence type="ECO:0000313" key="9">
    <source>
        <dbReference type="Proteomes" id="UP000827092"/>
    </source>
</evidence>
<dbReference type="InterPro" id="IPR000719">
    <property type="entry name" value="Prot_kinase_dom"/>
</dbReference>
<evidence type="ECO:0000256" key="1">
    <source>
        <dbReference type="ARBA" id="ARBA00022527"/>
    </source>
</evidence>
<dbReference type="FunFam" id="1.10.510.10:FF:000624">
    <property type="entry name" value="Mitogen-activated protein kinase"/>
    <property type="match status" value="1"/>
</dbReference>
<dbReference type="PROSITE" id="PS00107">
    <property type="entry name" value="PROTEIN_KINASE_ATP"/>
    <property type="match status" value="1"/>
</dbReference>
<proteinExistence type="predicted"/>
<dbReference type="GO" id="GO:0004674">
    <property type="term" value="F:protein serine/threonine kinase activity"/>
    <property type="evidence" value="ECO:0007669"/>
    <property type="project" value="UniProtKB-KW"/>
</dbReference>
<feature type="binding site" evidence="6">
    <location>
        <position position="81"/>
    </location>
    <ligand>
        <name>ATP</name>
        <dbReference type="ChEBI" id="CHEBI:30616"/>
    </ligand>
</feature>
<protein>
    <recommendedName>
        <fullName evidence="7">Protein kinase domain-containing protein</fullName>
    </recommendedName>
</protein>
<organism evidence="8 9">
    <name type="scientific">Oedothorax gibbosus</name>
    <dbReference type="NCBI Taxonomy" id="931172"/>
    <lineage>
        <taxon>Eukaryota</taxon>
        <taxon>Metazoa</taxon>
        <taxon>Ecdysozoa</taxon>
        <taxon>Arthropoda</taxon>
        <taxon>Chelicerata</taxon>
        <taxon>Arachnida</taxon>
        <taxon>Araneae</taxon>
        <taxon>Araneomorphae</taxon>
        <taxon>Entelegynae</taxon>
        <taxon>Araneoidea</taxon>
        <taxon>Linyphiidae</taxon>
        <taxon>Erigoninae</taxon>
        <taxon>Oedothorax</taxon>
    </lineage>
</organism>
<dbReference type="Pfam" id="PF00069">
    <property type="entry name" value="Pkinase"/>
    <property type="match status" value="1"/>
</dbReference>
<evidence type="ECO:0000256" key="2">
    <source>
        <dbReference type="ARBA" id="ARBA00022679"/>
    </source>
</evidence>
<dbReference type="EMBL" id="JAFNEN010000623">
    <property type="protein sequence ID" value="KAG8179489.1"/>
    <property type="molecule type" value="Genomic_DNA"/>
</dbReference>
<sequence>MAQIPGLLHTPIEDIPHASAEGRDIEMVSFGLKKYTVPDSHRYGKCRLISEFERISLIGEGAYGTIYKVKELKTGDIYALKKLRIETKNECLSKNFIREINILKSLHHDNIINQHGIAVGRNFESTYIILEYCPYELTKVLEDSEACSLLDQSQIKNIMQQLFTGLDYMHRHFILHRDLTPTNILFSSTAILKISDFGESRSFKADETEEKTPNKVTRWYRSPELLFGTKRYSCSIDTWSAACIFGELLLKKPLFPGDSDNDMIALIVQMLGTPNESIWPGMSSLPVMQNYELCAQPYNRLRSHFEGQPNTCIALLHKLFLYNPKTRFTAAECLAHSYFTEDQPTACDLTTLLITLKRADEI</sequence>
<dbReference type="SUPFAM" id="SSF56112">
    <property type="entry name" value="Protein kinase-like (PK-like)"/>
    <property type="match status" value="1"/>
</dbReference>
<evidence type="ECO:0000256" key="4">
    <source>
        <dbReference type="ARBA" id="ARBA00022777"/>
    </source>
</evidence>
<dbReference type="InterPro" id="IPR011009">
    <property type="entry name" value="Kinase-like_dom_sf"/>
</dbReference>
<dbReference type="InterPro" id="IPR008266">
    <property type="entry name" value="Tyr_kinase_AS"/>
</dbReference>
<dbReference type="GO" id="GO:0005524">
    <property type="term" value="F:ATP binding"/>
    <property type="evidence" value="ECO:0007669"/>
    <property type="project" value="UniProtKB-UniRule"/>
</dbReference>
<keyword evidence="2" id="KW-0808">Transferase</keyword>
<evidence type="ECO:0000256" key="6">
    <source>
        <dbReference type="PROSITE-ProRule" id="PRU10141"/>
    </source>
</evidence>
<dbReference type="Proteomes" id="UP000827092">
    <property type="component" value="Unassembled WGS sequence"/>
</dbReference>
<comment type="caution">
    <text evidence="8">The sequence shown here is derived from an EMBL/GenBank/DDBJ whole genome shotgun (WGS) entry which is preliminary data.</text>
</comment>
<keyword evidence="3 6" id="KW-0547">Nucleotide-binding</keyword>
<dbReference type="InterPro" id="IPR017441">
    <property type="entry name" value="Protein_kinase_ATP_BS"/>
</dbReference>
<keyword evidence="9" id="KW-1185">Reference proteome</keyword>